<dbReference type="AlphaFoldDB" id="A0A2S4A134"/>
<name>A0A2S4A134_ARTGL</name>
<dbReference type="PANTHER" id="PTHR45947">
    <property type="entry name" value="SULFOQUINOVOSYL TRANSFERASE SQD2"/>
    <property type="match status" value="1"/>
</dbReference>
<evidence type="ECO:0000256" key="3">
    <source>
        <dbReference type="ARBA" id="ARBA00022679"/>
    </source>
</evidence>
<keyword evidence="3 6" id="KW-0808">Transferase</keyword>
<dbReference type="CDD" id="cd03794">
    <property type="entry name" value="GT4_WbuB-like"/>
    <property type="match status" value="1"/>
</dbReference>
<dbReference type="RefSeq" id="WP_103464310.1">
    <property type="nucleotide sequence ID" value="NZ_PPXC01000002.1"/>
</dbReference>
<dbReference type="EMBL" id="PPXC01000002">
    <property type="protein sequence ID" value="POH74902.1"/>
    <property type="molecule type" value="Genomic_DNA"/>
</dbReference>
<gene>
    <name evidence="6" type="ORF">CVS27_03300</name>
</gene>
<evidence type="ECO:0000259" key="4">
    <source>
        <dbReference type="Pfam" id="PF00534"/>
    </source>
</evidence>
<proteinExistence type="predicted"/>
<reference evidence="6 7" key="1">
    <citation type="submission" date="2018-01" db="EMBL/GenBank/DDBJ databases">
        <title>Arthrobacter sp. nov., from glaciers in China.</title>
        <authorList>
            <person name="Liu Q."/>
            <person name="Xin Y.-H."/>
        </authorList>
    </citation>
    <scope>NUCLEOTIDE SEQUENCE [LARGE SCALE GENOMIC DNA]</scope>
    <source>
        <strain evidence="6 7">HLT2-12-2</strain>
    </source>
</reference>
<evidence type="ECO:0000256" key="2">
    <source>
        <dbReference type="ARBA" id="ARBA00022676"/>
    </source>
</evidence>
<evidence type="ECO:0000313" key="6">
    <source>
        <dbReference type="EMBL" id="POH74902.1"/>
    </source>
</evidence>
<evidence type="ECO:0000256" key="1">
    <source>
        <dbReference type="ARBA" id="ARBA00021292"/>
    </source>
</evidence>
<comment type="caution">
    <text evidence="6">The sequence shown here is derived from an EMBL/GenBank/DDBJ whole genome shotgun (WGS) entry which is preliminary data.</text>
</comment>
<evidence type="ECO:0000259" key="5">
    <source>
        <dbReference type="Pfam" id="PF13579"/>
    </source>
</evidence>
<accession>A0A2S4A134</accession>
<dbReference type="Proteomes" id="UP000237061">
    <property type="component" value="Unassembled WGS sequence"/>
</dbReference>
<dbReference type="Gene3D" id="3.40.50.2000">
    <property type="entry name" value="Glycogen Phosphorylase B"/>
    <property type="match status" value="2"/>
</dbReference>
<protein>
    <recommendedName>
        <fullName evidence="1">D-inositol 3-phosphate glycosyltransferase</fullName>
    </recommendedName>
</protein>
<evidence type="ECO:0000313" key="7">
    <source>
        <dbReference type="Proteomes" id="UP000237061"/>
    </source>
</evidence>
<dbReference type="InterPro" id="IPR001296">
    <property type="entry name" value="Glyco_trans_1"/>
</dbReference>
<dbReference type="Pfam" id="PF13579">
    <property type="entry name" value="Glyco_trans_4_4"/>
    <property type="match status" value="1"/>
</dbReference>
<feature type="domain" description="Glycosyltransferase subfamily 4-like N-terminal" evidence="5">
    <location>
        <begin position="20"/>
        <end position="204"/>
    </location>
</feature>
<dbReference type="PANTHER" id="PTHR45947:SF3">
    <property type="entry name" value="SULFOQUINOVOSYL TRANSFERASE SQD2"/>
    <property type="match status" value="1"/>
</dbReference>
<dbReference type="GO" id="GO:1901137">
    <property type="term" value="P:carbohydrate derivative biosynthetic process"/>
    <property type="evidence" value="ECO:0007669"/>
    <property type="project" value="UniProtKB-ARBA"/>
</dbReference>
<feature type="domain" description="Glycosyl transferase family 1" evidence="4">
    <location>
        <begin position="215"/>
        <end position="386"/>
    </location>
</feature>
<keyword evidence="2" id="KW-0328">Glycosyltransferase</keyword>
<dbReference type="InterPro" id="IPR028098">
    <property type="entry name" value="Glyco_trans_4-like_N"/>
</dbReference>
<dbReference type="Pfam" id="PF00534">
    <property type="entry name" value="Glycos_transf_1"/>
    <property type="match status" value="1"/>
</dbReference>
<keyword evidence="7" id="KW-1185">Reference proteome</keyword>
<sequence>MTPSKLRITILGLNYAPEPTGISPYTTRLAEKLVEEGHEITVITGFPHYPEWKLTEGYTGWRRVEFINGVRVKRVRHFIPSRLNNMHRLHMELSFGVRLLFTRWRNPDVLLVVSPALFSTAFVLARARFGFKRPATGIWVQDIYSRGLEETGNGGSRAAKVMKITEGAILRSATQVAVIHDRFKAYICRDLGVDPSKVNVIRNWTHVQPVVAVDRSATRARHGWNEDDIVVLHAGNIGVKQALENVVNAARLADATGSKVHFVLLGDGNQRRHIETLSSDVNRIQFISPLPDKEFREALASADILLVNEMAGLREMAVPSKLTSYFSTGLPVLAATEPDSTTAGEIEYSLGGIQIAPDSAELLLTSAEKLAANPTLATKLGTAGQNYAGNVLSQHAAILQYSEWLRELAVPK</sequence>
<dbReference type="GO" id="GO:0016758">
    <property type="term" value="F:hexosyltransferase activity"/>
    <property type="evidence" value="ECO:0007669"/>
    <property type="project" value="TreeGrafter"/>
</dbReference>
<dbReference type="InterPro" id="IPR050194">
    <property type="entry name" value="Glycosyltransferase_grp1"/>
</dbReference>
<dbReference type="SUPFAM" id="SSF53756">
    <property type="entry name" value="UDP-Glycosyltransferase/glycogen phosphorylase"/>
    <property type="match status" value="1"/>
</dbReference>
<organism evidence="6 7">
    <name type="scientific">Arthrobacter glacialis</name>
    <dbReference type="NCBI Taxonomy" id="1664"/>
    <lineage>
        <taxon>Bacteria</taxon>
        <taxon>Bacillati</taxon>
        <taxon>Actinomycetota</taxon>
        <taxon>Actinomycetes</taxon>
        <taxon>Micrococcales</taxon>
        <taxon>Micrococcaceae</taxon>
        <taxon>Arthrobacter</taxon>
    </lineage>
</organism>